<dbReference type="AlphaFoldDB" id="A0A150XFS2"/>
<dbReference type="PROSITE" id="PS50043">
    <property type="entry name" value="HTH_LUXR_2"/>
    <property type="match status" value="1"/>
</dbReference>
<keyword evidence="2" id="KW-0597">Phosphoprotein</keyword>
<dbReference type="InterPro" id="IPR011006">
    <property type="entry name" value="CheY-like_superfamily"/>
</dbReference>
<comment type="caution">
    <text evidence="5">The sequence shown here is derived from an EMBL/GenBank/DDBJ whole genome shotgun (WGS) entry which is preliminary data.</text>
</comment>
<dbReference type="GO" id="GO:0000160">
    <property type="term" value="P:phosphorelay signal transduction system"/>
    <property type="evidence" value="ECO:0007669"/>
    <property type="project" value="InterPro"/>
</dbReference>
<feature type="domain" description="Response regulatory" evidence="4">
    <location>
        <begin position="4"/>
        <end position="119"/>
    </location>
</feature>
<dbReference type="RefSeq" id="WP_068216055.1">
    <property type="nucleotide sequence ID" value="NZ_LRPC01000001.1"/>
</dbReference>
<dbReference type="PANTHER" id="PTHR43214">
    <property type="entry name" value="TWO-COMPONENT RESPONSE REGULATOR"/>
    <property type="match status" value="1"/>
</dbReference>
<dbReference type="PROSITE" id="PS50110">
    <property type="entry name" value="RESPONSE_REGULATORY"/>
    <property type="match status" value="1"/>
</dbReference>
<keyword evidence="6" id="KW-1185">Reference proteome</keyword>
<dbReference type="Gene3D" id="3.40.50.2300">
    <property type="match status" value="1"/>
</dbReference>
<gene>
    <name evidence="5" type="ORF">AWW68_02015</name>
</gene>
<evidence type="ECO:0000313" key="5">
    <source>
        <dbReference type="EMBL" id="KYG77571.1"/>
    </source>
</evidence>
<dbReference type="Proteomes" id="UP000075606">
    <property type="component" value="Unassembled WGS sequence"/>
</dbReference>
<evidence type="ECO:0000256" key="1">
    <source>
        <dbReference type="ARBA" id="ARBA00023125"/>
    </source>
</evidence>
<dbReference type="GO" id="GO:0006355">
    <property type="term" value="P:regulation of DNA-templated transcription"/>
    <property type="evidence" value="ECO:0007669"/>
    <property type="project" value="InterPro"/>
</dbReference>
<dbReference type="STRING" id="333140.AWW68_02015"/>
<dbReference type="Pfam" id="PF00196">
    <property type="entry name" value="GerE"/>
    <property type="match status" value="1"/>
</dbReference>
<reference evidence="5 6" key="1">
    <citation type="submission" date="2016-01" db="EMBL/GenBank/DDBJ databases">
        <title>Genome sequencing of Roseivirga spongicola UST030701-084.</title>
        <authorList>
            <person name="Selvaratnam C."/>
            <person name="Thevarajoo S."/>
            <person name="Goh K.M."/>
            <person name="Ee R."/>
            <person name="Chan K.-G."/>
            <person name="Chong C.S."/>
        </authorList>
    </citation>
    <scope>NUCLEOTIDE SEQUENCE [LARGE SCALE GENOMIC DNA]</scope>
    <source>
        <strain evidence="5 6">UST030701-084</strain>
    </source>
</reference>
<protein>
    <recommendedName>
        <fullName evidence="7">LuxR family transcriptional regulator</fullName>
    </recommendedName>
</protein>
<feature type="domain" description="HTH luxR-type" evidence="3">
    <location>
        <begin position="133"/>
        <end position="199"/>
    </location>
</feature>
<organism evidence="5 6">
    <name type="scientific">Roseivirga spongicola</name>
    <dbReference type="NCBI Taxonomy" id="333140"/>
    <lineage>
        <taxon>Bacteria</taxon>
        <taxon>Pseudomonadati</taxon>
        <taxon>Bacteroidota</taxon>
        <taxon>Cytophagia</taxon>
        <taxon>Cytophagales</taxon>
        <taxon>Roseivirgaceae</taxon>
        <taxon>Roseivirga</taxon>
    </lineage>
</organism>
<dbReference type="InterPro" id="IPR036388">
    <property type="entry name" value="WH-like_DNA-bd_sf"/>
</dbReference>
<dbReference type="SUPFAM" id="SSF52172">
    <property type="entry name" value="CheY-like"/>
    <property type="match status" value="1"/>
</dbReference>
<dbReference type="InterPro" id="IPR016032">
    <property type="entry name" value="Sig_transdc_resp-reg_C-effctor"/>
</dbReference>
<evidence type="ECO:0000259" key="3">
    <source>
        <dbReference type="PROSITE" id="PS50043"/>
    </source>
</evidence>
<dbReference type="CDD" id="cd06170">
    <property type="entry name" value="LuxR_C_like"/>
    <property type="match status" value="1"/>
</dbReference>
<dbReference type="SUPFAM" id="SSF46894">
    <property type="entry name" value="C-terminal effector domain of the bipartite response regulators"/>
    <property type="match status" value="1"/>
</dbReference>
<dbReference type="SMART" id="SM00448">
    <property type="entry name" value="REC"/>
    <property type="match status" value="1"/>
</dbReference>
<evidence type="ECO:0000313" key="6">
    <source>
        <dbReference type="Proteomes" id="UP000075606"/>
    </source>
</evidence>
<dbReference type="EMBL" id="LRPC01000001">
    <property type="protein sequence ID" value="KYG77571.1"/>
    <property type="molecule type" value="Genomic_DNA"/>
</dbReference>
<dbReference type="Pfam" id="PF00072">
    <property type="entry name" value="Response_reg"/>
    <property type="match status" value="1"/>
</dbReference>
<dbReference type="InterPro" id="IPR039420">
    <property type="entry name" value="WalR-like"/>
</dbReference>
<dbReference type="Gene3D" id="1.10.10.10">
    <property type="entry name" value="Winged helix-like DNA-binding domain superfamily/Winged helix DNA-binding domain"/>
    <property type="match status" value="1"/>
</dbReference>
<evidence type="ECO:0008006" key="7">
    <source>
        <dbReference type="Google" id="ProtNLM"/>
    </source>
</evidence>
<dbReference type="SMART" id="SM00421">
    <property type="entry name" value="HTH_LUXR"/>
    <property type="match status" value="1"/>
</dbReference>
<dbReference type="CDD" id="cd17534">
    <property type="entry name" value="REC_DC-like"/>
    <property type="match status" value="1"/>
</dbReference>
<dbReference type="InterPro" id="IPR000792">
    <property type="entry name" value="Tscrpt_reg_LuxR_C"/>
</dbReference>
<name>A0A150XFS2_9BACT</name>
<proteinExistence type="predicted"/>
<dbReference type="PANTHER" id="PTHR43214:SF44">
    <property type="entry name" value="TWO-COMPONENT RESPONSE REGULATOR"/>
    <property type="match status" value="1"/>
</dbReference>
<accession>A0A150XFS2</accession>
<dbReference type="GO" id="GO:0003677">
    <property type="term" value="F:DNA binding"/>
    <property type="evidence" value="ECO:0007669"/>
    <property type="project" value="UniProtKB-KW"/>
</dbReference>
<feature type="modified residue" description="4-aspartylphosphate" evidence="2">
    <location>
        <position position="54"/>
    </location>
</feature>
<keyword evidence="1" id="KW-0238">DNA-binding</keyword>
<dbReference type="InterPro" id="IPR001789">
    <property type="entry name" value="Sig_transdc_resp-reg_receiver"/>
</dbReference>
<sequence length="203" mass="23186">MKTKVLVVENEILIADDLCATLEELNYHVLEPALDYYSAIEVLQTESVDIVILDIQLGGKKTGMDVAEYIRKHLNVPFIYLSSHSDQKTLELVKDTMPYGYLVKPFNAPDVQTTLAIALSNHSRYTNKRASYEKEEKVDLTPMEKVVLRLVADNKTTKEIAEWLSISLSTVKNHRHNICVKLDLPQGTHSLLKWAIENKHTFY</sequence>
<evidence type="ECO:0000256" key="2">
    <source>
        <dbReference type="PROSITE-ProRule" id="PRU00169"/>
    </source>
</evidence>
<dbReference type="PRINTS" id="PR00038">
    <property type="entry name" value="HTHLUXR"/>
</dbReference>
<evidence type="ECO:0000259" key="4">
    <source>
        <dbReference type="PROSITE" id="PS50110"/>
    </source>
</evidence>